<evidence type="ECO:0000313" key="2">
    <source>
        <dbReference type="Proteomes" id="UP000887565"/>
    </source>
</evidence>
<dbReference type="WBParaSite" id="nRc.2.0.1.t28940-RA">
    <property type="protein sequence ID" value="nRc.2.0.1.t28940-RA"/>
    <property type="gene ID" value="nRc.2.0.1.g28940"/>
</dbReference>
<keyword evidence="2" id="KW-1185">Reference proteome</keyword>
<dbReference type="Proteomes" id="UP000887565">
    <property type="component" value="Unplaced"/>
</dbReference>
<reference evidence="3" key="1">
    <citation type="submission" date="2022-11" db="UniProtKB">
        <authorList>
            <consortium name="WormBaseParasite"/>
        </authorList>
    </citation>
    <scope>IDENTIFICATION</scope>
</reference>
<evidence type="ECO:0000256" key="1">
    <source>
        <dbReference type="SAM" id="MobiDB-lite"/>
    </source>
</evidence>
<proteinExistence type="predicted"/>
<feature type="region of interest" description="Disordered" evidence="1">
    <location>
        <begin position="1"/>
        <end position="28"/>
    </location>
</feature>
<dbReference type="AlphaFoldDB" id="A0A915JRM9"/>
<organism evidence="2 3">
    <name type="scientific">Romanomermis culicivorax</name>
    <name type="common">Nematode worm</name>
    <dbReference type="NCBI Taxonomy" id="13658"/>
    <lineage>
        <taxon>Eukaryota</taxon>
        <taxon>Metazoa</taxon>
        <taxon>Ecdysozoa</taxon>
        <taxon>Nematoda</taxon>
        <taxon>Enoplea</taxon>
        <taxon>Dorylaimia</taxon>
        <taxon>Mermithida</taxon>
        <taxon>Mermithoidea</taxon>
        <taxon>Mermithidae</taxon>
        <taxon>Romanomermis</taxon>
    </lineage>
</organism>
<name>A0A915JRM9_ROMCU</name>
<sequence length="60" mass="6840">MCDDKSDTFSQTEEIEAEKSNQFPAPSPHHLPMWQMEVTELEELIFLMAQALATISPNCQ</sequence>
<protein>
    <submittedName>
        <fullName evidence="3">Uncharacterized protein</fullName>
    </submittedName>
</protein>
<accession>A0A915JRM9</accession>
<evidence type="ECO:0000313" key="3">
    <source>
        <dbReference type="WBParaSite" id="nRc.2.0.1.t28940-RA"/>
    </source>
</evidence>